<organism evidence="1 2">
    <name type="scientific">Marinomonas spartinae</name>
    <dbReference type="NCBI Taxonomy" id="1792290"/>
    <lineage>
        <taxon>Bacteria</taxon>
        <taxon>Pseudomonadati</taxon>
        <taxon>Pseudomonadota</taxon>
        <taxon>Gammaproteobacteria</taxon>
        <taxon>Oceanospirillales</taxon>
        <taxon>Oceanospirillaceae</taxon>
        <taxon>Marinomonas</taxon>
    </lineage>
</organism>
<reference evidence="1 2" key="1">
    <citation type="submission" date="2016-06" db="EMBL/GenBank/DDBJ databases">
        <authorList>
            <person name="Kjaerup R.B."/>
            <person name="Dalgaard T.S."/>
            <person name="Juul-Madsen H.R."/>
        </authorList>
    </citation>
    <scope>NUCLEOTIDE SEQUENCE [LARGE SCALE GENOMIC DNA]</scope>
    <source>
        <strain evidence="1 2">CECT 8886</strain>
    </source>
</reference>
<dbReference type="AlphaFoldDB" id="A0A1A8TPA6"/>
<proteinExistence type="predicted"/>
<gene>
    <name evidence="1" type="ORF">MSP8886_03276</name>
</gene>
<sequence length="54" mass="6048">MVFCKEIDGKNADLSTLLDISYVTKGVIYTINKRYVVVVNPVVSYNLFCVSVSE</sequence>
<accession>A0A1A8TPA6</accession>
<evidence type="ECO:0000313" key="1">
    <source>
        <dbReference type="EMBL" id="SBS35131.1"/>
    </source>
</evidence>
<dbReference type="EMBL" id="FLOB01000009">
    <property type="protein sequence ID" value="SBS35131.1"/>
    <property type="molecule type" value="Genomic_DNA"/>
</dbReference>
<keyword evidence="2" id="KW-1185">Reference proteome</keyword>
<name>A0A1A8TPA6_9GAMM</name>
<evidence type="ECO:0000313" key="2">
    <source>
        <dbReference type="Proteomes" id="UP000092544"/>
    </source>
</evidence>
<dbReference type="Proteomes" id="UP000092544">
    <property type="component" value="Unassembled WGS sequence"/>
</dbReference>
<protein>
    <submittedName>
        <fullName evidence="1">Uncharacterized protein</fullName>
    </submittedName>
</protein>